<comment type="caution">
    <text evidence="6">The sequence shown here is derived from an EMBL/GenBank/DDBJ whole genome shotgun (WGS) entry which is preliminary data.</text>
</comment>
<dbReference type="GO" id="GO:0005198">
    <property type="term" value="F:structural molecule activity"/>
    <property type="evidence" value="ECO:0007669"/>
    <property type="project" value="TreeGrafter"/>
</dbReference>
<dbReference type="GO" id="GO:0042803">
    <property type="term" value="F:protein homodimerization activity"/>
    <property type="evidence" value="ECO:0007669"/>
    <property type="project" value="TreeGrafter"/>
</dbReference>
<dbReference type="PANTHER" id="PTHR13149:SF0">
    <property type="entry name" value="VACUOLAR PROTEIN-SORTING-ASSOCIATED PROTEIN 25"/>
    <property type="match status" value="1"/>
</dbReference>
<organism evidence="6 7">
    <name type="scientific">Cephalotrichum gorgonifer</name>
    <dbReference type="NCBI Taxonomy" id="2041049"/>
    <lineage>
        <taxon>Eukaryota</taxon>
        <taxon>Fungi</taxon>
        <taxon>Dikarya</taxon>
        <taxon>Ascomycota</taxon>
        <taxon>Pezizomycotina</taxon>
        <taxon>Sordariomycetes</taxon>
        <taxon>Hypocreomycetidae</taxon>
        <taxon>Microascales</taxon>
        <taxon>Microascaceae</taxon>
        <taxon>Cephalotrichum</taxon>
    </lineage>
</organism>
<evidence type="ECO:0000256" key="2">
    <source>
        <dbReference type="ARBA" id="ARBA00022448"/>
    </source>
</evidence>
<dbReference type="AlphaFoldDB" id="A0AAE8SYD7"/>
<gene>
    <name evidence="6" type="ORF">DNG_07607</name>
</gene>
<accession>A0AAE8SYD7</accession>
<evidence type="ECO:0000256" key="3">
    <source>
        <dbReference type="ARBA" id="ARBA00022927"/>
    </source>
</evidence>
<comment type="similarity">
    <text evidence="1">Belongs to the VPS25 family.</text>
</comment>
<evidence type="ECO:0000313" key="6">
    <source>
        <dbReference type="EMBL" id="SPO04922.1"/>
    </source>
</evidence>
<dbReference type="SUPFAM" id="SSF46785">
    <property type="entry name" value="Winged helix' DNA-binding domain"/>
    <property type="match status" value="2"/>
</dbReference>
<evidence type="ECO:0000256" key="5">
    <source>
        <dbReference type="SAM" id="MobiDB-lite"/>
    </source>
</evidence>
<keyword evidence="2" id="KW-0813">Transport</keyword>
<dbReference type="PANTHER" id="PTHR13149">
    <property type="entry name" value="VACUOLAR PROTEIN SORTING-ASSOCIATED PROTEIN VPS25"/>
    <property type="match status" value="1"/>
</dbReference>
<keyword evidence="3" id="KW-0653">Protein transport</keyword>
<reference evidence="6" key="1">
    <citation type="submission" date="2018-03" db="EMBL/GenBank/DDBJ databases">
        <authorList>
            <person name="Guldener U."/>
        </authorList>
    </citation>
    <scope>NUCLEOTIDE SEQUENCE</scope>
</reference>
<name>A0AAE8SYD7_9PEZI</name>
<dbReference type="Gene3D" id="1.10.10.570">
    <property type="entry name" value="Winged helix' DNA-binding domain. Chain C. Domain 1"/>
    <property type="match status" value="1"/>
</dbReference>
<keyword evidence="7" id="KW-1185">Reference proteome</keyword>
<dbReference type="Proteomes" id="UP001187682">
    <property type="component" value="Unassembled WGS sequence"/>
</dbReference>
<sequence length="178" mass="19983">MTQTPTPFWSSLILSFCQHHRIQKLSLSQFNPSQNPAPSTSTSGPASDDDAASAAQIETLFYNAKINKRLSSADIKEVIAFMRKQGRAEPAGEEGGDVVWIYWRKPEEWAATVEKWVEDTAHRGMVMTVYELTEGETCRGTEFYGLDRELMVKALQVLVKKGKAQIFGQEDSQGVKFF</sequence>
<dbReference type="GO" id="GO:0000814">
    <property type="term" value="C:ESCRT II complex"/>
    <property type="evidence" value="ECO:0007669"/>
    <property type="project" value="InterPro"/>
</dbReference>
<dbReference type="GO" id="GO:0043328">
    <property type="term" value="P:protein transport to vacuole involved in ubiquitin-dependent protein catabolic process via the multivesicular body sorting pathway"/>
    <property type="evidence" value="ECO:0007669"/>
    <property type="project" value="TreeGrafter"/>
</dbReference>
<dbReference type="Gene3D" id="1.10.10.10">
    <property type="entry name" value="Winged helix-like DNA-binding domain superfamily/Winged helix DNA-binding domain"/>
    <property type="match status" value="1"/>
</dbReference>
<evidence type="ECO:0000256" key="4">
    <source>
        <dbReference type="ARBA" id="ARBA00030094"/>
    </source>
</evidence>
<dbReference type="EMBL" id="ONZQ02000011">
    <property type="protein sequence ID" value="SPO04922.1"/>
    <property type="molecule type" value="Genomic_DNA"/>
</dbReference>
<evidence type="ECO:0000313" key="7">
    <source>
        <dbReference type="Proteomes" id="UP001187682"/>
    </source>
</evidence>
<dbReference type="FunFam" id="1.10.10.10:FF:000141">
    <property type="entry name" value="vacuolar protein-sorting-associated protein 25"/>
    <property type="match status" value="1"/>
</dbReference>
<dbReference type="GO" id="GO:0016236">
    <property type="term" value="P:macroautophagy"/>
    <property type="evidence" value="ECO:0007669"/>
    <property type="project" value="UniProtKB-ARBA"/>
</dbReference>
<dbReference type="InterPro" id="IPR008570">
    <property type="entry name" value="ESCRT-II_cplx_Vps25-sub"/>
</dbReference>
<dbReference type="Pfam" id="PF05871">
    <property type="entry name" value="ESCRT-II"/>
    <property type="match status" value="1"/>
</dbReference>
<evidence type="ECO:0000256" key="1">
    <source>
        <dbReference type="ARBA" id="ARBA00009674"/>
    </source>
</evidence>
<feature type="compositionally biased region" description="Low complexity" evidence="5">
    <location>
        <begin position="36"/>
        <end position="46"/>
    </location>
</feature>
<feature type="region of interest" description="Disordered" evidence="5">
    <location>
        <begin position="28"/>
        <end position="50"/>
    </location>
</feature>
<dbReference type="InterPro" id="IPR036388">
    <property type="entry name" value="WH-like_DNA-bd_sf"/>
</dbReference>
<proteinExistence type="inferred from homology"/>
<dbReference type="InterPro" id="IPR014041">
    <property type="entry name" value="ESCRT-II_cplx_Vps25-sub_N"/>
</dbReference>
<protein>
    <recommendedName>
        <fullName evidence="4">ESCRT-II complex subunit VPS25</fullName>
    </recommendedName>
</protein>
<dbReference type="InterPro" id="IPR036390">
    <property type="entry name" value="WH_DNA-bd_sf"/>
</dbReference>